<feature type="region of interest" description="Disordered" evidence="1">
    <location>
        <begin position="85"/>
        <end position="119"/>
    </location>
</feature>
<name>A0A8C0U9E5_CYACU</name>
<dbReference type="Ensembl" id="ENSCCET00000007192.1">
    <property type="protein sequence ID" value="ENSCCEP00000004312.1"/>
    <property type="gene ID" value="ENSCCEG00000004793.1"/>
</dbReference>
<dbReference type="Proteomes" id="UP000694410">
    <property type="component" value="Unplaced"/>
</dbReference>
<feature type="compositionally biased region" description="Polar residues" evidence="1">
    <location>
        <begin position="85"/>
        <end position="94"/>
    </location>
</feature>
<sequence>MLQLLFVNSLLTLYPCRKLLYPIFLVPCSARPFLDMGWEAGSPSSIGSAARKGRTKQVLDSAQDSLSGWSDSEGTWLIADLQGTSSSLPSTQEHMQGDHMPVVAPHQDRRSFLNGSQGRKDTLELPSALI</sequence>
<keyword evidence="3" id="KW-1185">Reference proteome</keyword>
<evidence type="ECO:0000313" key="2">
    <source>
        <dbReference type="Ensembl" id="ENSCCEP00000004312.1"/>
    </source>
</evidence>
<proteinExistence type="predicted"/>
<protein>
    <submittedName>
        <fullName evidence="2">Uncharacterized protein</fullName>
    </submittedName>
</protein>
<organism evidence="2 3">
    <name type="scientific">Cyanistes caeruleus</name>
    <name type="common">Eurasian blue tit</name>
    <name type="synonym">Parus caeruleus</name>
    <dbReference type="NCBI Taxonomy" id="156563"/>
    <lineage>
        <taxon>Eukaryota</taxon>
        <taxon>Metazoa</taxon>
        <taxon>Chordata</taxon>
        <taxon>Craniata</taxon>
        <taxon>Vertebrata</taxon>
        <taxon>Euteleostomi</taxon>
        <taxon>Archelosauria</taxon>
        <taxon>Archosauria</taxon>
        <taxon>Dinosauria</taxon>
        <taxon>Saurischia</taxon>
        <taxon>Theropoda</taxon>
        <taxon>Coelurosauria</taxon>
        <taxon>Aves</taxon>
        <taxon>Neognathae</taxon>
        <taxon>Neoaves</taxon>
        <taxon>Telluraves</taxon>
        <taxon>Australaves</taxon>
        <taxon>Passeriformes</taxon>
        <taxon>Paridae</taxon>
        <taxon>Cyanistes</taxon>
    </lineage>
</organism>
<evidence type="ECO:0000313" key="3">
    <source>
        <dbReference type="Proteomes" id="UP000694410"/>
    </source>
</evidence>
<accession>A0A8C0U9E5</accession>
<reference evidence="2" key="1">
    <citation type="submission" date="2025-08" db="UniProtKB">
        <authorList>
            <consortium name="Ensembl"/>
        </authorList>
    </citation>
    <scope>IDENTIFICATION</scope>
</reference>
<reference evidence="2" key="2">
    <citation type="submission" date="2025-09" db="UniProtKB">
        <authorList>
            <consortium name="Ensembl"/>
        </authorList>
    </citation>
    <scope>IDENTIFICATION</scope>
</reference>
<evidence type="ECO:0000256" key="1">
    <source>
        <dbReference type="SAM" id="MobiDB-lite"/>
    </source>
</evidence>
<dbReference type="AlphaFoldDB" id="A0A8C0U9E5"/>